<dbReference type="SUPFAM" id="SSF55781">
    <property type="entry name" value="GAF domain-like"/>
    <property type="match status" value="1"/>
</dbReference>
<evidence type="ECO:0000256" key="3">
    <source>
        <dbReference type="ARBA" id="ARBA00012438"/>
    </source>
</evidence>
<evidence type="ECO:0000313" key="17">
    <source>
        <dbReference type="EMBL" id="AKF07374.1"/>
    </source>
</evidence>
<dbReference type="SUPFAM" id="SSF55874">
    <property type="entry name" value="ATPase domain of HSP90 chaperone/DNA topoisomerase II/histidine kinase"/>
    <property type="match status" value="1"/>
</dbReference>
<feature type="domain" description="PAS" evidence="16">
    <location>
        <begin position="426"/>
        <end position="497"/>
    </location>
</feature>
<dbReference type="InterPro" id="IPR005467">
    <property type="entry name" value="His_kinase_dom"/>
</dbReference>
<dbReference type="SMART" id="SM00387">
    <property type="entry name" value="HATPase_c"/>
    <property type="match status" value="1"/>
</dbReference>
<comment type="subcellular location">
    <subcellularLocation>
        <location evidence="2">Membrane</location>
        <topology evidence="2">Multi-pass membrane protein</topology>
    </subcellularLocation>
</comment>
<keyword evidence="4" id="KW-0597">Phosphoprotein</keyword>
<gene>
    <name evidence="17" type="ORF">DB32_004523</name>
</gene>
<evidence type="ECO:0000256" key="8">
    <source>
        <dbReference type="ARBA" id="ARBA00022777"/>
    </source>
</evidence>
<dbReference type="Gene3D" id="3.30.450.40">
    <property type="match status" value="1"/>
</dbReference>
<feature type="domain" description="Histidine kinase" evidence="15">
    <location>
        <begin position="759"/>
        <end position="977"/>
    </location>
</feature>
<dbReference type="InterPro" id="IPR035965">
    <property type="entry name" value="PAS-like_dom_sf"/>
</dbReference>
<dbReference type="Proteomes" id="UP000034883">
    <property type="component" value="Chromosome"/>
</dbReference>
<dbReference type="GO" id="GO:0005524">
    <property type="term" value="F:ATP binding"/>
    <property type="evidence" value="ECO:0007669"/>
    <property type="project" value="UniProtKB-KW"/>
</dbReference>
<evidence type="ECO:0000256" key="12">
    <source>
        <dbReference type="ARBA" id="ARBA00023136"/>
    </source>
</evidence>
<dbReference type="GO" id="GO:0007234">
    <property type="term" value="P:osmosensory signaling via phosphorelay pathway"/>
    <property type="evidence" value="ECO:0007669"/>
    <property type="project" value="TreeGrafter"/>
</dbReference>
<keyword evidence="8 17" id="KW-0418">Kinase</keyword>
<evidence type="ECO:0000256" key="2">
    <source>
        <dbReference type="ARBA" id="ARBA00004141"/>
    </source>
</evidence>
<organism evidence="17 18">
    <name type="scientific">Sandaracinus amylolyticus</name>
    <dbReference type="NCBI Taxonomy" id="927083"/>
    <lineage>
        <taxon>Bacteria</taxon>
        <taxon>Pseudomonadati</taxon>
        <taxon>Myxococcota</taxon>
        <taxon>Polyangia</taxon>
        <taxon>Polyangiales</taxon>
        <taxon>Sandaracinaceae</taxon>
        <taxon>Sandaracinus</taxon>
    </lineage>
</organism>
<dbReference type="Gene3D" id="3.30.565.10">
    <property type="entry name" value="Histidine kinase-like ATPase, C-terminal domain"/>
    <property type="match status" value="1"/>
</dbReference>
<dbReference type="Pfam" id="PF02518">
    <property type="entry name" value="HATPase_c"/>
    <property type="match status" value="1"/>
</dbReference>
<dbReference type="InterPro" id="IPR003661">
    <property type="entry name" value="HisK_dim/P_dom"/>
</dbReference>
<dbReference type="InterPro" id="IPR003594">
    <property type="entry name" value="HATPase_dom"/>
</dbReference>
<dbReference type="EMBL" id="CP011125">
    <property type="protein sequence ID" value="AKF07374.1"/>
    <property type="molecule type" value="Genomic_DNA"/>
</dbReference>
<keyword evidence="11" id="KW-0902">Two-component regulatory system</keyword>
<keyword evidence="6 14" id="KW-0812">Transmembrane</keyword>
<dbReference type="Pfam" id="PF13426">
    <property type="entry name" value="PAS_9"/>
    <property type="match status" value="1"/>
</dbReference>
<feature type="transmembrane region" description="Helical" evidence="14">
    <location>
        <begin position="132"/>
        <end position="152"/>
    </location>
</feature>
<evidence type="ECO:0000259" key="15">
    <source>
        <dbReference type="PROSITE" id="PS50109"/>
    </source>
</evidence>
<comment type="catalytic activity">
    <reaction evidence="1">
        <text>ATP + protein L-histidine = ADP + protein N-phospho-L-histidine.</text>
        <dbReference type="EC" id="2.7.13.3"/>
    </reaction>
</comment>
<evidence type="ECO:0000256" key="10">
    <source>
        <dbReference type="ARBA" id="ARBA00022989"/>
    </source>
</evidence>
<evidence type="ECO:0000256" key="5">
    <source>
        <dbReference type="ARBA" id="ARBA00022679"/>
    </source>
</evidence>
<feature type="coiled-coil region" evidence="13">
    <location>
        <begin position="283"/>
        <end position="310"/>
    </location>
</feature>
<sequence>MAVTWGTTPASCRLAAMRSAEATRTTRWDPLARAAGLVALGAGVLGALGHAFDLDLLLQPFDLGRRPSIAAVACLLLLGASSLAMLGPARARLAAGIGGVALASVGALATFRSLDALLEGDRAAIAAPYMELALGTAACLAAQGASIALFAARSRARAAVAIASALTLGLALASMLAFSMSVPMLERYGVEMPLLVAIALAAHGAGMLAWAWYSDVQEHDLPMPAWSPLVAAISAGALFIVFTIAIEGDAAILQLVLVLGAAGKLGQAVHGQLKQRRADVAARHAAQDAQERAEERSAEALAEQRRLERVLDLAPVPLVLVEPSDARITFANEAADRLAAGRFAREGESTIVCTDLRGRPLPERDTPIARIARGERLEGVELAASTAAGRRELLVHGALLPAAHAEPAVAVLALQDVTQVRRAEEVTTRLGRIVDDAPIEVYAFDAASFVLLQENASALRNLGYRSAELRGAKITELWRAPSAAALEQLLEPLRTGERDHVVLETEHVRKDGTSYPVEARIRLSRTETPPVFLAIVENITARKRTEEERARLLALERRARAEADAARERLAFTADASRALVDPEDLEETLRAAARAALPRLASWSVLHLVAGDGSARRAAVATAADASAGIASAIARDVPRVVPGSPLARALGEGETDVAIDVSPERVGELLGLSSDAGADAARILGVRGIATIGLRARGRTIGALSLIETGTPSKWRADAEIALAQDYGTRAALAIDDAQLHEDAKATLRARDDFLVVASHDLQIPLSLLKMQVESMQRSTLRPGGLAPERLARSLDAVHRLATKLAVVVEDLVDPSRLTRERIGLAIERVDLAGIVCTVVARFADRLARAGSRVLLSAPVAIPGEWDAFRLEQVVGNLLSNAIKHGAGKPIEVAVEGDEDVARLRVRDRGAGITEDRRARIFSLEARAVSTRQYGGLGLGLYLVRRIVDALGGRIDVESDPGAGTTFTVTLPRHAAGQETAA</sequence>
<feature type="transmembrane region" description="Helical" evidence="14">
    <location>
        <begin position="93"/>
        <end position="112"/>
    </location>
</feature>
<evidence type="ECO:0000256" key="14">
    <source>
        <dbReference type="SAM" id="Phobius"/>
    </source>
</evidence>
<dbReference type="GO" id="GO:0000155">
    <property type="term" value="F:phosphorelay sensor kinase activity"/>
    <property type="evidence" value="ECO:0007669"/>
    <property type="project" value="InterPro"/>
</dbReference>
<keyword evidence="5" id="KW-0808">Transferase</keyword>
<dbReference type="PRINTS" id="PR00344">
    <property type="entry name" value="BCTRLSENSOR"/>
</dbReference>
<dbReference type="InterPro" id="IPR036097">
    <property type="entry name" value="HisK_dim/P_sf"/>
</dbReference>
<feature type="transmembrane region" description="Helical" evidence="14">
    <location>
        <begin position="31"/>
        <end position="49"/>
    </location>
</feature>
<evidence type="ECO:0000259" key="16">
    <source>
        <dbReference type="PROSITE" id="PS50112"/>
    </source>
</evidence>
<dbReference type="SUPFAM" id="SSF55785">
    <property type="entry name" value="PYP-like sensor domain (PAS domain)"/>
    <property type="match status" value="1"/>
</dbReference>
<dbReference type="InterPro" id="IPR050351">
    <property type="entry name" value="BphY/WalK/GraS-like"/>
</dbReference>
<feature type="transmembrane region" description="Helical" evidence="14">
    <location>
        <begin position="225"/>
        <end position="246"/>
    </location>
</feature>
<dbReference type="CDD" id="cd00082">
    <property type="entry name" value="HisKA"/>
    <property type="match status" value="1"/>
</dbReference>
<evidence type="ECO:0000256" key="7">
    <source>
        <dbReference type="ARBA" id="ARBA00022741"/>
    </source>
</evidence>
<dbReference type="InterPro" id="IPR036890">
    <property type="entry name" value="HATPase_C_sf"/>
</dbReference>
<dbReference type="SMART" id="SM00388">
    <property type="entry name" value="HisKA"/>
    <property type="match status" value="1"/>
</dbReference>
<dbReference type="STRING" id="927083.DB32_004523"/>
<dbReference type="PANTHER" id="PTHR42878:SF7">
    <property type="entry name" value="SENSOR HISTIDINE KINASE GLRK"/>
    <property type="match status" value="1"/>
</dbReference>
<dbReference type="GO" id="GO:0030295">
    <property type="term" value="F:protein kinase activator activity"/>
    <property type="evidence" value="ECO:0007669"/>
    <property type="project" value="TreeGrafter"/>
</dbReference>
<dbReference type="NCBIfam" id="TIGR00229">
    <property type="entry name" value="sensory_box"/>
    <property type="match status" value="1"/>
</dbReference>
<feature type="transmembrane region" description="Helical" evidence="14">
    <location>
        <begin position="192"/>
        <end position="213"/>
    </location>
</feature>
<dbReference type="EC" id="2.7.13.3" evidence="3"/>
<evidence type="ECO:0000256" key="1">
    <source>
        <dbReference type="ARBA" id="ARBA00000085"/>
    </source>
</evidence>
<dbReference type="Gene3D" id="1.10.287.130">
    <property type="match status" value="1"/>
</dbReference>
<keyword evidence="12 14" id="KW-0472">Membrane</keyword>
<feature type="transmembrane region" description="Helical" evidence="14">
    <location>
        <begin position="159"/>
        <end position="180"/>
    </location>
</feature>
<reference evidence="17 18" key="1">
    <citation type="submission" date="2015-03" db="EMBL/GenBank/DDBJ databases">
        <title>Genome assembly of Sandaracinus amylolyticus DSM 53668.</title>
        <authorList>
            <person name="Sharma G."/>
            <person name="Subramanian S."/>
        </authorList>
    </citation>
    <scope>NUCLEOTIDE SEQUENCE [LARGE SCALE GENOMIC DNA]</scope>
    <source>
        <strain evidence="17 18">DSM 53668</strain>
    </source>
</reference>
<dbReference type="InterPro" id="IPR000014">
    <property type="entry name" value="PAS"/>
</dbReference>
<dbReference type="AlphaFoldDB" id="A0A0F6SFQ9"/>
<dbReference type="GO" id="GO:0000156">
    <property type="term" value="F:phosphorelay response regulator activity"/>
    <property type="evidence" value="ECO:0007669"/>
    <property type="project" value="TreeGrafter"/>
</dbReference>
<dbReference type="InterPro" id="IPR029016">
    <property type="entry name" value="GAF-like_dom_sf"/>
</dbReference>
<keyword evidence="9" id="KW-0067">ATP-binding</keyword>
<keyword evidence="7" id="KW-0547">Nucleotide-binding</keyword>
<accession>A0A0F6SFQ9</accession>
<evidence type="ECO:0000256" key="9">
    <source>
        <dbReference type="ARBA" id="ARBA00022840"/>
    </source>
</evidence>
<evidence type="ECO:0000256" key="11">
    <source>
        <dbReference type="ARBA" id="ARBA00023012"/>
    </source>
</evidence>
<dbReference type="PROSITE" id="PS50112">
    <property type="entry name" value="PAS"/>
    <property type="match status" value="1"/>
</dbReference>
<dbReference type="CDD" id="cd00130">
    <property type="entry name" value="PAS"/>
    <property type="match status" value="1"/>
</dbReference>
<feature type="transmembrane region" description="Helical" evidence="14">
    <location>
        <begin position="69"/>
        <end position="86"/>
    </location>
</feature>
<dbReference type="SUPFAM" id="SSF47384">
    <property type="entry name" value="Homodimeric domain of signal transducing histidine kinase"/>
    <property type="match status" value="1"/>
</dbReference>
<name>A0A0F6SFQ9_9BACT</name>
<protein>
    <recommendedName>
        <fullName evidence="3">histidine kinase</fullName>
        <ecNumber evidence="3">2.7.13.3</ecNumber>
    </recommendedName>
</protein>
<dbReference type="PANTHER" id="PTHR42878">
    <property type="entry name" value="TWO-COMPONENT HISTIDINE KINASE"/>
    <property type="match status" value="1"/>
</dbReference>
<evidence type="ECO:0000256" key="4">
    <source>
        <dbReference type="ARBA" id="ARBA00022553"/>
    </source>
</evidence>
<dbReference type="GO" id="GO:0016020">
    <property type="term" value="C:membrane"/>
    <property type="evidence" value="ECO:0007669"/>
    <property type="project" value="UniProtKB-SubCell"/>
</dbReference>
<evidence type="ECO:0000313" key="18">
    <source>
        <dbReference type="Proteomes" id="UP000034883"/>
    </source>
</evidence>
<keyword evidence="10 14" id="KW-1133">Transmembrane helix</keyword>
<dbReference type="Gene3D" id="3.30.450.20">
    <property type="entry name" value="PAS domain"/>
    <property type="match status" value="2"/>
</dbReference>
<keyword evidence="18" id="KW-1185">Reference proteome</keyword>
<dbReference type="PROSITE" id="PS50109">
    <property type="entry name" value="HIS_KIN"/>
    <property type="match status" value="1"/>
</dbReference>
<dbReference type="KEGG" id="samy:DB32_004523"/>
<keyword evidence="13" id="KW-0175">Coiled coil</keyword>
<proteinExistence type="predicted"/>
<dbReference type="InterPro" id="IPR004358">
    <property type="entry name" value="Sig_transdc_His_kin-like_C"/>
</dbReference>
<evidence type="ECO:0000256" key="13">
    <source>
        <dbReference type="SAM" id="Coils"/>
    </source>
</evidence>
<evidence type="ECO:0000256" key="6">
    <source>
        <dbReference type="ARBA" id="ARBA00022692"/>
    </source>
</evidence>